<keyword evidence="2" id="KW-0472">Membrane</keyword>
<keyword evidence="5" id="KW-1185">Reference proteome</keyword>
<dbReference type="AlphaFoldDB" id="A0A917WAK4"/>
<feature type="compositionally biased region" description="Low complexity" evidence="1">
    <location>
        <begin position="9"/>
        <end position="26"/>
    </location>
</feature>
<sequence length="168" mass="17072">MTTTDGSRPDGTPGTGARPAGTAVAGHGRPARSATRRRAAGRQDPESGAVAVEFALVLLPLVLILFGIIDFGRVYDQQLGLTAAAREGVRTMAVQNSTAAARSAARAAAPQLSPALTDAQIQISPATCSIGTTVRVTVTYPLSSVSGFFTGLFAGRNLTGTGVMRCGG</sequence>
<dbReference type="InterPro" id="IPR012495">
    <property type="entry name" value="TadE-like_dom"/>
</dbReference>
<name>A0A917WAK4_9ACTN</name>
<keyword evidence="2" id="KW-0812">Transmembrane</keyword>
<protein>
    <recommendedName>
        <fullName evidence="3">TadE-like domain-containing protein</fullName>
    </recommendedName>
</protein>
<evidence type="ECO:0000256" key="2">
    <source>
        <dbReference type="SAM" id="Phobius"/>
    </source>
</evidence>
<organism evidence="4 5">
    <name type="scientific">Nakamurella endophytica</name>
    <dbReference type="NCBI Taxonomy" id="1748367"/>
    <lineage>
        <taxon>Bacteria</taxon>
        <taxon>Bacillati</taxon>
        <taxon>Actinomycetota</taxon>
        <taxon>Actinomycetes</taxon>
        <taxon>Nakamurellales</taxon>
        <taxon>Nakamurellaceae</taxon>
        <taxon>Nakamurella</taxon>
    </lineage>
</organism>
<feature type="region of interest" description="Disordered" evidence="1">
    <location>
        <begin position="1"/>
        <end position="44"/>
    </location>
</feature>
<reference evidence="4" key="1">
    <citation type="journal article" date="2014" name="Int. J. Syst. Evol. Microbiol.">
        <title>Complete genome sequence of Corynebacterium casei LMG S-19264T (=DSM 44701T), isolated from a smear-ripened cheese.</title>
        <authorList>
            <consortium name="US DOE Joint Genome Institute (JGI-PGF)"/>
            <person name="Walter F."/>
            <person name="Albersmeier A."/>
            <person name="Kalinowski J."/>
            <person name="Ruckert C."/>
        </authorList>
    </citation>
    <scope>NUCLEOTIDE SEQUENCE</scope>
    <source>
        <strain evidence="4">CGMCC 4.7308</strain>
    </source>
</reference>
<reference evidence="4" key="2">
    <citation type="submission" date="2020-09" db="EMBL/GenBank/DDBJ databases">
        <authorList>
            <person name="Sun Q."/>
            <person name="Zhou Y."/>
        </authorList>
    </citation>
    <scope>NUCLEOTIDE SEQUENCE</scope>
    <source>
        <strain evidence="4">CGMCC 4.7308</strain>
    </source>
</reference>
<evidence type="ECO:0000256" key="1">
    <source>
        <dbReference type="SAM" id="MobiDB-lite"/>
    </source>
</evidence>
<gene>
    <name evidence="4" type="ORF">GCM10011594_05690</name>
</gene>
<accession>A0A917WAK4</accession>
<dbReference type="RefSeq" id="WP_188939928.1">
    <property type="nucleotide sequence ID" value="NZ_BMNA01000001.1"/>
</dbReference>
<proteinExistence type="predicted"/>
<keyword evidence="2" id="KW-1133">Transmembrane helix</keyword>
<dbReference type="Pfam" id="PF07811">
    <property type="entry name" value="TadE"/>
    <property type="match status" value="1"/>
</dbReference>
<evidence type="ECO:0000313" key="5">
    <source>
        <dbReference type="Proteomes" id="UP000655208"/>
    </source>
</evidence>
<dbReference type="Proteomes" id="UP000655208">
    <property type="component" value="Unassembled WGS sequence"/>
</dbReference>
<comment type="caution">
    <text evidence="4">The sequence shown here is derived from an EMBL/GenBank/DDBJ whole genome shotgun (WGS) entry which is preliminary data.</text>
</comment>
<feature type="transmembrane region" description="Helical" evidence="2">
    <location>
        <begin position="48"/>
        <end position="69"/>
    </location>
</feature>
<evidence type="ECO:0000313" key="4">
    <source>
        <dbReference type="EMBL" id="GGL88892.1"/>
    </source>
</evidence>
<feature type="domain" description="TadE-like" evidence="3">
    <location>
        <begin position="48"/>
        <end position="90"/>
    </location>
</feature>
<dbReference type="EMBL" id="BMNA01000001">
    <property type="protein sequence ID" value="GGL88892.1"/>
    <property type="molecule type" value="Genomic_DNA"/>
</dbReference>
<evidence type="ECO:0000259" key="3">
    <source>
        <dbReference type="Pfam" id="PF07811"/>
    </source>
</evidence>